<accession>A0AAD7U6G1</accession>
<name>A0AAD7U6G1_9APHY</name>
<keyword evidence="3" id="KW-1185">Reference proteome</keyword>
<evidence type="ECO:0000313" key="2">
    <source>
        <dbReference type="EMBL" id="KAJ8502221.1"/>
    </source>
</evidence>
<proteinExistence type="predicted"/>
<comment type="caution">
    <text evidence="2">The sequence shown here is derived from an EMBL/GenBank/DDBJ whole genome shotgun (WGS) entry which is preliminary data.</text>
</comment>
<feature type="region of interest" description="Disordered" evidence="1">
    <location>
        <begin position="79"/>
        <end position="111"/>
    </location>
</feature>
<sequence>MPARRVLTSWQTSHPPSSPACMRWTAITLLSISHRLAGDVWATSASSTGSDYFLPTSFVNSFARDVRARPTTEAVEEDELDVHVYDPTAEPDPSDATHATKPEEGDPTDGAAVVSSCTKNWKAAAAEDKKRSWGIFDETGIFASACRHGLILWLIDMVRSGELAKYPLATMAKVLEVLGQRTLGGYDIGCTFQETLKSSSLGPAFAKSRSRLCVNAFHGYSHNYQCQLHNHPNIIPGTGLEDLEVMERIFSASNHLAPIVRYASAYRRRVLIDAFFHHWDEEKYHNLGLMLYNNFRQAQEIVVRGAIELPDTLKSLNLTVQDLHEYRRQELEYFATLGAEQPRDLHAIAYVETLQELNVISAELDDVEEKFLETVPADYTPTLTFLAPASGPVIYDAEMSATRKAETRRRFLREQQKVLMLEVTALEVVEYITKRKYHRALGRLQRLVVQRLFELHRLNLAQTAYRVRTHIAKHLQACSRAIRNARISQMSFVEEFELLQDTNDDLREKPWSQPVVRETMRFASRTERAQEEIERVIVEVRHLHTSIRDEGVLFNVVLDDLERRRDLWHGPVLEYITRRQRVNARLLAYINKIYDLDRFTSTPEPGQRAGAVFPPLLTQTELLARASSTSAPQNADTGSLRPAQGAAAIDATTATTTLNASPRAPSPPGTKTAIDTRQAGVAESLSASASTPAATANAPVTAASTSAASSHNGSRIATGSQHATVLVGATAMNEIELDVGMGDNFVEPEDTQEEEATAYADFIASIQ</sequence>
<evidence type="ECO:0000313" key="3">
    <source>
        <dbReference type="Proteomes" id="UP001215151"/>
    </source>
</evidence>
<dbReference type="AlphaFoldDB" id="A0AAD7U6G1"/>
<organism evidence="2 3">
    <name type="scientific">Trametes cubensis</name>
    <dbReference type="NCBI Taxonomy" id="1111947"/>
    <lineage>
        <taxon>Eukaryota</taxon>
        <taxon>Fungi</taxon>
        <taxon>Dikarya</taxon>
        <taxon>Basidiomycota</taxon>
        <taxon>Agaricomycotina</taxon>
        <taxon>Agaricomycetes</taxon>
        <taxon>Polyporales</taxon>
        <taxon>Polyporaceae</taxon>
        <taxon>Trametes</taxon>
    </lineage>
</organism>
<dbReference type="Pfam" id="PF18758">
    <property type="entry name" value="KDZ"/>
    <property type="match status" value="1"/>
</dbReference>
<gene>
    <name evidence="2" type="ORF">ONZ51_g1</name>
</gene>
<dbReference type="EMBL" id="JAPEVG010000001">
    <property type="protein sequence ID" value="KAJ8502221.1"/>
    <property type="molecule type" value="Genomic_DNA"/>
</dbReference>
<feature type="region of interest" description="Disordered" evidence="1">
    <location>
        <begin position="654"/>
        <end position="673"/>
    </location>
</feature>
<dbReference type="InterPro" id="IPR040521">
    <property type="entry name" value="KDZ"/>
</dbReference>
<reference evidence="2" key="1">
    <citation type="submission" date="2022-11" db="EMBL/GenBank/DDBJ databases">
        <title>Genome Sequence of Cubamyces cubensis.</title>
        <authorList>
            <person name="Buettner E."/>
        </authorList>
    </citation>
    <scope>NUCLEOTIDE SEQUENCE</scope>
    <source>
        <strain evidence="2">MPL-01</strain>
    </source>
</reference>
<feature type="region of interest" description="Disordered" evidence="1">
    <location>
        <begin position="626"/>
        <end position="645"/>
    </location>
</feature>
<dbReference type="Proteomes" id="UP001215151">
    <property type="component" value="Unassembled WGS sequence"/>
</dbReference>
<dbReference type="PANTHER" id="PTHR33096:SF1">
    <property type="entry name" value="CXC1-LIKE CYSTEINE CLUSTER ASSOCIATED WITH KDZ TRANSPOSASES DOMAIN-CONTAINING PROTEIN"/>
    <property type="match status" value="1"/>
</dbReference>
<evidence type="ECO:0000256" key="1">
    <source>
        <dbReference type="SAM" id="MobiDB-lite"/>
    </source>
</evidence>
<dbReference type="PANTHER" id="PTHR33096">
    <property type="entry name" value="CXC2 DOMAIN-CONTAINING PROTEIN"/>
    <property type="match status" value="1"/>
</dbReference>
<feature type="compositionally biased region" description="Polar residues" evidence="1">
    <location>
        <begin position="626"/>
        <end position="637"/>
    </location>
</feature>
<protein>
    <submittedName>
        <fullName evidence="2">Uncharacterized protein</fullName>
    </submittedName>
</protein>